<sequence length="76" mass="8536">MNSGLLADMVIIDENPVENLKVLYGTGIPRLNDETGKIERVGGVKYTIKDGIIYDARQLLKDVEEMVNKQKTERGE</sequence>
<evidence type="ECO:0000313" key="2">
    <source>
        <dbReference type="Proteomes" id="UP001172082"/>
    </source>
</evidence>
<reference evidence="1" key="1">
    <citation type="submission" date="2023-06" db="EMBL/GenBank/DDBJ databases">
        <title>Genomic of Parafulvivirga corallium.</title>
        <authorList>
            <person name="Wang G."/>
        </authorList>
    </citation>
    <scope>NUCLEOTIDE SEQUENCE</scope>
    <source>
        <strain evidence="1">BMA10</strain>
    </source>
</reference>
<organism evidence="1 2">
    <name type="scientific">Splendidivirga corallicola</name>
    <dbReference type="NCBI Taxonomy" id="3051826"/>
    <lineage>
        <taxon>Bacteria</taxon>
        <taxon>Pseudomonadati</taxon>
        <taxon>Bacteroidota</taxon>
        <taxon>Cytophagia</taxon>
        <taxon>Cytophagales</taxon>
        <taxon>Splendidivirgaceae</taxon>
        <taxon>Splendidivirga</taxon>
    </lineage>
</organism>
<protein>
    <recommendedName>
        <fullName evidence="3">Amidohydrolase family protein</fullName>
    </recommendedName>
</protein>
<keyword evidence="2" id="KW-1185">Reference proteome</keyword>
<dbReference type="Proteomes" id="UP001172082">
    <property type="component" value="Unassembled WGS sequence"/>
</dbReference>
<name>A0ABT8KNL4_9BACT</name>
<evidence type="ECO:0000313" key="1">
    <source>
        <dbReference type="EMBL" id="MDN5202033.1"/>
    </source>
</evidence>
<comment type="caution">
    <text evidence="1">The sequence shown here is derived from an EMBL/GenBank/DDBJ whole genome shotgun (WGS) entry which is preliminary data.</text>
</comment>
<dbReference type="RefSeq" id="WP_346752057.1">
    <property type="nucleotide sequence ID" value="NZ_JAUJEA010000003.1"/>
</dbReference>
<accession>A0ABT8KNL4</accession>
<evidence type="ECO:0008006" key="3">
    <source>
        <dbReference type="Google" id="ProtNLM"/>
    </source>
</evidence>
<gene>
    <name evidence="1" type="ORF">QQ008_11685</name>
</gene>
<proteinExistence type="predicted"/>
<dbReference type="EMBL" id="JAUJEA010000003">
    <property type="protein sequence ID" value="MDN5202033.1"/>
    <property type="molecule type" value="Genomic_DNA"/>
</dbReference>